<dbReference type="AlphaFoldDB" id="A0A9X4KQZ6"/>
<keyword evidence="2" id="KW-1185">Reference proteome</keyword>
<dbReference type="RefSeq" id="WP_277530498.1">
    <property type="nucleotide sequence ID" value="NZ_JAPDIA010000003.1"/>
</dbReference>
<reference evidence="1" key="1">
    <citation type="submission" date="2022-10" db="EMBL/GenBank/DDBJ databases">
        <title>Comparative genomic analysis of Cohnella hashimotonis sp. nov., isolated from the International Space Station.</title>
        <authorList>
            <person name="Simpson A."/>
            <person name="Venkateswaran K."/>
        </authorList>
    </citation>
    <scope>NUCLEOTIDE SEQUENCE</scope>
    <source>
        <strain evidence="1">DSM 28161</strain>
    </source>
</reference>
<comment type="caution">
    <text evidence="1">The sequence shown here is derived from an EMBL/GenBank/DDBJ whole genome shotgun (WGS) entry which is preliminary data.</text>
</comment>
<accession>A0A9X4KQZ6</accession>
<evidence type="ECO:0000313" key="1">
    <source>
        <dbReference type="EMBL" id="MDG0809280.1"/>
    </source>
</evidence>
<evidence type="ECO:0000313" key="2">
    <source>
        <dbReference type="Proteomes" id="UP001153404"/>
    </source>
</evidence>
<protein>
    <submittedName>
        <fullName evidence="1">Uncharacterized protein</fullName>
    </submittedName>
</protein>
<organism evidence="1 2">
    <name type="scientific">Cohnella rhizosphaerae</name>
    <dbReference type="NCBI Taxonomy" id="1457232"/>
    <lineage>
        <taxon>Bacteria</taxon>
        <taxon>Bacillati</taxon>
        <taxon>Bacillota</taxon>
        <taxon>Bacilli</taxon>
        <taxon>Bacillales</taxon>
        <taxon>Paenibacillaceae</taxon>
        <taxon>Cohnella</taxon>
    </lineage>
</organism>
<dbReference type="EMBL" id="JAPDIA010000003">
    <property type="protein sequence ID" value="MDG0809280.1"/>
    <property type="molecule type" value="Genomic_DNA"/>
</dbReference>
<dbReference type="Proteomes" id="UP001153404">
    <property type="component" value="Unassembled WGS sequence"/>
</dbReference>
<proteinExistence type="predicted"/>
<sequence>MDCKWIKKSYDFVVKNYKLFPAKTTEDIGAAKKMVDASISSKLINKNAAPYLDKMVSFSGVVISIEETQLDADNTLAIAHVLDEDEQSYQVMIYKSTGDILEDDSVQFWGVPIGASGFENVSGGYTNAIFVLGSHIEKIQSA</sequence>
<gene>
    <name evidence="1" type="ORF">OMP40_07725</name>
</gene>
<name>A0A9X4KQZ6_9BACL</name>